<feature type="binding site" evidence="5">
    <location>
        <position position="313"/>
    </location>
    <ligand>
        <name>S-adenosyl-L-methionine</name>
        <dbReference type="ChEBI" id="CHEBI:59789"/>
    </ligand>
</feature>
<comment type="similarity">
    <text evidence="5">Belongs to the class I-like SAM-binding methyltransferase superfamily. RsmB/NOP family.</text>
</comment>
<evidence type="ECO:0000313" key="7">
    <source>
        <dbReference type="EMBL" id="QTD57796.1"/>
    </source>
</evidence>
<proteinExistence type="inferred from homology"/>
<keyword evidence="1 5" id="KW-0489">Methyltransferase</keyword>
<dbReference type="GO" id="GO:0008168">
    <property type="term" value="F:methyltransferase activity"/>
    <property type="evidence" value="ECO:0007669"/>
    <property type="project" value="UniProtKB-KW"/>
</dbReference>
<feature type="domain" description="SAM-dependent MTase RsmB/NOP-type" evidence="6">
    <location>
        <begin position="159"/>
        <end position="433"/>
    </location>
</feature>
<dbReference type="PANTHER" id="PTHR22807">
    <property type="entry name" value="NOP2 YEAST -RELATED NOL1/NOP2/FMU SUN DOMAIN-CONTAINING"/>
    <property type="match status" value="1"/>
</dbReference>
<feature type="active site" description="Nucleophile" evidence="5">
    <location>
        <position position="366"/>
    </location>
</feature>
<keyword evidence="3 5" id="KW-0949">S-adenosyl-L-methionine</keyword>
<dbReference type="SUPFAM" id="SSF48013">
    <property type="entry name" value="NusB-like"/>
    <property type="match status" value="1"/>
</dbReference>
<dbReference type="PRINTS" id="PR02008">
    <property type="entry name" value="RCMTFAMILY"/>
</dbReference>
<dbReference type="Pfam" id="PF01189">
    <property type="entry name" value="Methyltr_RsmB-F"/>
    <property type="match status" value="1"/>
</dbReference>
<dbReference type="EMBL" id="CP071794">
    <property type="protein sequence ID" value="QTD57796.1"/>
    <property type="molecule type" value="Genomic_DNA"/>
</dbReference>
<protein>
    <submittedName>
        <fullName evidence="7">RsmB/NOP family class I SAM-dependent RNA methyltransferase</fullName>
    </submittedName>
</protein>
<evidence type="ECO:0000256" key="3">
    <source>
        <dbReference type="ARBA" id="ARBA00022691"/>
    </source>
</evidence>
<dbReference type="SUPFAM" id="SSF53335">
    <property type="entry name" value="S-adenosyl-L-methionine-dependent methyltransferases"/>
    <property type="match status" value="1"/>
</dbReference>
<dbReference type="InterPro" id="IPR001678">
    <property type="entry name" value="MeTrfase_RsmB-F_NOP2_dom"/>
</dbReference>
<evidence type="ECO:0000256" key="5">
    <source>
        <dbReference type="PROSITE-ProRule" id="PRU01023"/>
    </source>
</evidence>
<dbReference type="InterPro" id="IPR049560">
    <property type="entry name" value="MeTrfase_RsmB-F_NOP2_cat"/>
</dbReference>
<evidence type="ECO:0000256" key="1">
    <source>
        <dbReference type="ARBA" id="ARBA00022603"/>
    </source>
</evidence>
<keyword evidence="2 5" id="KW-0808">Transferase</keyword>
<dbReference type="PANTHER" id="PTHR22807:SF61">
    <property type="entry name" value="NOL1_NOP2_SUN FAMILY PROTEIN _ ANTITERMINATION NUSB DOMAIN-CONTAINING PROTEIN"/>
    <property type="match status" value="1"/>
</dbReference>
<feature type="binding site" evidence="5">
    <location>
        <position position="297"/>
    </location>
    <ligand>
        <name>S-adenosyl-L-methionine</name>
        <dbReference type="ChEBI" id="CHEBI:59789"/>
    </ligand>
</feature>
<dbReference type="PROSITE" id="PS51686">
    <property type="entry name" value="SAM_MT_RSMB_NOP"/>
    <property type="match status" value="1"/>
</dbReference>
<dbReference type="Gene3D" id="3.40.50.150">
    <property type="entry name" value="Vaccinia Virus protein VP39"/>
    <property type="match status" value="1"/>
</dbReference>
<evidence type="ECO:0000256" key="4">
    <source>
        <dbReference type="ARBA" id="ARBA00022884"/>
    </source>
</evidence>
<dbReference type="CDD" id="cd02440">
    <property type="entry name" value="AdoMet_MTases"/>
    <property type="match status" value="1"/>
</dbReference>
<evidence type="ECO:0000256" key="2">
    <source>
        <dbReference type="ARBA" id="ARBA00022679"/>
    </source>
</evidence>
<dbReference type="InterPro" id="IPR006027">
    <property type="entry name" value="NusB_RsmB_TIM44"/>
</dbReference>
<feature type="binding site" evidence="5">
    <location>
        <begin position="250"/>
        <end position="256"/>
    </location>
    <ligand>
        <name>S-adenosyl-L-methionine</name>
        <dbReference type="ChEBI" id="CHEBI:59789"/>
    </ligand>
</feature>
<dbReference type="Pfam" id="PF01029">
    <property type="entry name" value="NusB"/>
    <property type="match status" value="1"/>
</dbReference>
<organism evidence="7 8">
    <name type="scientific">Parasphingorhabdus cellanae</name>
    <dbReference type="NCBI Taxonomy" id="2806553"/>
    <lineage>
        <taxon>Bacteria</taxon>
        <taxon>Pseudomonadati</taxon>
        <taxon>Pseudomonadota</taxon>
        <taxon>Alphaproteobacteria</taxon>
        <taxon>Sphingomonadales</taxon>
        <taxon>Sphingomonadaceae</taxon>
        <taxon>Parasphingorhabdus</taxon>
    </lineage>
</organism>
<evidence type="ECO:0000313" key="8">
    <source>
        <dbReference type="Proteomes" id="UP000663923"/>
    </source>
</evidence>
<dbReference type="Gene3D" id="1.10.940.10">
    <property type="entry name" value="NusB-like"/>
    <property type="match status" value="1"/>
</dbReference>
<dbReference type="GO" id="GO:0032259">
    <property type="term" value="P:methylation"/>
    <property type="evidence" value="ECO:0007669"/>
    <property type="project" value="UniProtKB-KW"/>
</dbReference>
<accession>A0ABX7T8G5</accession>
<keyword evidence="8" id="KW-1185">Reference proteome</keyword>
<dbReference type="InterPro" id="IPR029063">
    <property type="entry name" value="SAM-dependent_MTases_sf"/>
</dbReference>
<keyword evidence="4 5" id="KW-0694">RNA-binding</keyword>
<reference evidence="7 8" key="1">
    <citation type="submission" date="2021-03" db="EMBL/GenBank/DDBJ databases">
        <title>Complete genome of Parasphingorhabdus_sp.JHSY0214.</title>
        <authorList>
            <person name="Yoo J.H."/>
            <person name="Bae J.W."/>
        </authorList>
    </citation>
    <scope>NUCLEOTIDE SEQUENCE [LARGE SCALE GENOMIC DNA]</scope>
    <source>
        <strain evidence="7 8">JHSY0214</strain>
    </source>
</reference>
<dbReference type="InterPro" id="IPR035926">
    <property type="entry name" value="NusB-like_sf"/>
</dbReference>
<dbReference type="InterPro" id="IPR023267">
    <property type="entry name" value="RCMT"/>
</dbReference>
<feature type="binding site" evidence="5">
    <location>
        <position position="271"/>
    </location>
    <ligand>
        <name>S-adenosyl-L-methionine</name>
        <dbReference type="ChEBI" id="CHEBI:59789"/>
    </ligand>
</feature>
<gene>
    <name evidence="7" type="ORF">J4G78_09630</name>
</gene>
<evidence type="ECO:0000259" key="6">
    <source>
        <dbReference type="PROSITE" id="PS51686"/>
    </source>
</evidence>
<name>A0ABX7T8G5_9SPHN</name>
<sequence length="434" mass="47195">MGSCLRRNKNISNDKNTPGLASRTAALRLLDAVCRRGETIDQALPVATAKLSNPSDRSLAHNIAANALRWMTALDAMIDSATRKRLPDDAKARMALRIALVQVLVLETPQHAAIATALPLVHGGPRRLVHGVFSTVMRGVESGKLALPEYPELPGETLDRWTDRWGKDVAIAASQAWAKPPPLDLSFKSDDMGELEGERLSSKHLRMTSGLSVTELPGFDDGAFWVQDFAASLPARLLGEGEGKTVLDLCAAPGGKTMQLAAAGWNAISVDNSEKRMERFKDNLGRTKLDADIVIADLMKWQPSEPADAILLDAPCSATGVFRRHPDVLHCIGSRQIAERTEVQKALLNRIAPWVKPGGVLVYAVCSLEPEEGEEQIEQFLESHAEFEIIPATDAMLPEGMSPTENGCVRTLPNMLARKGHVDGFFIAKLQRKG</sequence>
<dbReference type="RefSeq" id="WP_207990586.1">
    <property type="nucleotide sequence ID" value="NZ_CP071794.1"/>
</dbReference>
<dbReference type="Proteomes" id="UP000663923">
    <property type="component" value="Chromosome"/>
</dbReference>